<comment type="caution">
    <text evidence="3">The sequence shown here is derived from an EMBL/GenBank/DDBJ whole genome shotgun (WGS) entry which is preliminary data.</text>
</comment>
<evidence type="ECO:0000313" key="4">
    <source>
        <dbReference type="Proteomes" id="UP000215305"/>
    </source>
</evidence>
<sequence>MANDDFEWLQSYREPGPFWYPQQNQYASSPSPPQGHPDPFMGFPPTSQIPMSDIHHPYHHQTPYAPLETYVRPQATIYSSSSTYPSTSYQGGQQYRANPPVTAQQPPPVPPRPPPPPPSTVSQPLPTNSAQTQPQNTSSYLNYPPFARTTAIVDSDNNSHDAKRRRLESPATVTMSKPTMPPREILSKYSFTPQDITDRGFLKTRTDIAEPLNVADAAEKLQYDPKTIARDVLIASGRHPTEAPLNHHLFRLRDVFIGLDTASDLETFRWDLVDPREKQANNTTVARDLHPVSAPPLVTSAIARPAQPSPIIRTDPPFTGAAATQQYHQQQHQQQQPQPLQLPQTLQASQTRPQQKSPSQPHSQKQVQPSPQPQSRSHPPPKVELQVQPPPQPQSKPGPSFQIRTKAKPSPRPSTNMVGKRPPGRPPASSKIEVTIPITSQIPYQVYACDWENCQAELHNLEMLKKHIFKVHVPYTLTCQWKNCTFRENLPAVHLYKHVLKEHVESIAWKLGDGPSVPGTEGRVAGESPVPKTIPESIQPGGEDTLIFPASYSSIRAFNRVHGNHTQFEKAREIFKAVQRLKEQIGYGLDPGGCQLATPARVGRVSNDEDVYAVRHES</sequence>
<feature type="compositionally biased region" description="Pro residues" evidence="1">
    <location>
        <begin position="378"/>
        <end position="396"/>
    </location>
</feature>
<dbReference type="STRING" id="41047.A0A397GH52"/>
<dbReference type="GeneID" id="38127979"/>
<protein>
    <recommendedName>
        <fullName evidence="2">C2H2-type domain-containing protein</fullName>
    </recommendedName>
</protein>
<dbReference type="VEuPathDB" id="FungiDB:CDV56_106005"/>
<feature type="region of interest" description="Disordered" evidence="1">
    <location>
        <begin position="300"/>
        <end position="431"/>
    </location>
</feature>
<feature type="domain" description="C2H2-type" evidence="2">
    <location>
        <begin position="449"/>
        <end position="472"/>
    </location>
</feature>
<dbReference type="OrthoDB" id="5424797at2759"/>
<keyword evidence="4" id="KW-1185">Reference proteome</keyword>
<dbReference type="EMBL" id="NKHU02000200">
    <property type="protein sequence ID" value="RHZ48343.1"/>
    <property type="molecule type" value="Genomic_DNA"/>
</dbReference>
<feature type="region of interest" description="Disordered" evidence="1">
    <location>
        <begin position="19"/>
        <end position="60"/>
    </location>
</feature>
<evidence type="ECO:0000259" key="2">
    <source>
        <dbReference type="PROSITE" id="PS00028"/>
    </source>
</evidence>
<feature type="compositionally biased region" description="Low complexity" evidence="1">
    <location>
        <begin position="322"/>
        <end position="377"/>
    </location>
</feature>
<dbReference type="AlphaFoldDB" id="A0A397GH52"/>
<evidence type="ECO:0000256" key="1">
    <source>
        <dbReference type="SAM" id="MobiDB-lite"/>
    </source>
</evidence>
<gene>
    <name evidence="3" type="ORF">CDV56_106005</name>
</gene>
<dbReference type="PROSITE" id="PS00028">
    <property type="entry name" value="ZINC_FINGER_C2H2_1"/>
    <property type="match status" value="1"/>
</dbReference>
<reference evidence="3" key="1">
    <citation type="submission" date="2018-08" db="EMBL/GenBank/DDBJ databases">
        <title>Draft genome sequence of azole-resistant Aspergillus thermomutatus (Neosartorya pseudofischeri) strain HMR AF 39, isolated from a human nasal aspirate.</title>
        <authorList>
            <person name="Parent-Michaud M."/>
            <person name="Dufresne P.J."/>
            <person name="Fournier E."/>
            <person name="Martineau C."/>
            <person name="Moreira S."/>
            <person name="Perkins V."/>
            <person name="De Repentigny L."/>
            <person name="Dufresne S.F."/>
        </authorList>
    </citation>
    <scope>NUCLEOTIDE SEQUENCE [LARGE SCALE GENOMIC DNA]</scope>
    <source>
        <strain evidence="3">HMR AF 39</strain>
    </source>
</reference>
<evidence type="ECO:0000313" key="3">
    <source>
        <dbReference type="EMBL" id="RHZ48343.1"/>
    </source>
</evidence>
<organism evidence="3 4">
    <name type="scientific">Aspergillus thermomutatus</name>
    <name type="common">Neosartorya pseudofischeri</name>
    <dbReference type="NCBI Taxonomy" id="41047"/>
    <lineage>
        <taxon>Eukaryota</taxon>
        <taxon>Fungi</taxon>
        <taxon>Dikarya</taxon>
        <taxon>Ascomycota</taxon>
        <taxon>Pezizomycotina</taxon>
        <taxon>Eurotiomycetes</taxon>
        <taxon>Eurotiomycetidae</taxon>
        <taxon>Eurotiales</taxon>
        <taxon>Aspergillaceae</taxon>
        <taxon>Aspergillus</taxon>
        <taxon>Aspergillus subgen. Fumigati</taxon>
    </lineage>
</organism>
<name>A0A397GH52_ASPTH</name>
<dbReference type="Proteomes" id="UP000215305">
    <property type="component" value="Unassembled WGS sequence"/>
</dbReference>
<feature type="compositionally biased region" description="Pro residues" evidence="1">
    <location>
        <begin position="105"/>
        <end position="119"/>
    </location>
</feature>
<dbReference type="RefSeq" id="XP_026611923.1">
    <property type="nucleotide sequence ID" value="XM_026759624.1"/>
</dbReference>
<dbReference type="InterPro" id="IPR013087">
    <property type="entry name" value="Znf_C2H2_type"/>
</dbReference>
<proteinExistence type="predicted"/>
<feature type="region of interest" description="Disordered" evidence="1">
    <location>
        <begin position="156"/>
        <end position="184"/>
    </location>
</feature>
<feature type="region of interest" description="Disordered" evidence="1">
    <location>
        <begin position="81"/>
        <end position="139"/>
    </location>
</feature>
<accession>A0A397GH52</accession>
<feature type="compositionally biased region" description="Polar residues" evidence="1">
    <location>
        <begin position="128"/>
        <end position="139"/>
    </location>
</feature>